<dbReference type="AlphaFoldDB" id="E2A6L7"/>
<gene>
    <name evidence="2" type="ORF">EAG_00265</name>
</gene>
<evidence type="ECO:0000259" key="1">
    <source>
        <dbReference type="Pfam" id="PF16087"/>
    </source>
</evidence>
<evidence type="ECO:0000313" key="3">
    <source>
        <dbReference type="Proteomes" id="UP000000311"/>
    </source>
</evidence>
<dbReference type="InParanoid" id="E2A6L7"/>
<sequence length="101" mass="11931">MADYPPAEIIDILLVLGECRENYRAAERLYRERYPDRRHPYAGTIRDLKIRAQNGQLVRVRRHHRYDENDVRVLTVLAAVHVDPHISSRQIERNTGISQRT</sequence>
<dbReference type="Pfam" id="PF16087">
    <property type="entry name" value="DUF4817"/>
    <property type="match status" value="1"/>
</dbReference>
<feature type="domain" description="DUF4817" evidence="1">
    <location>
        <begin position="8"/>
        <end position="48"/>
    </location>
</feature>
<protein>
    <recommendedName>
        <fullName evidence="1">DUF4817 domain-containing protein</fullName>
    </recommendedName>
</protein>
<feature type="non-terminal residue" evidence="2">
    <location>
        <position position="101"/>
    </location>
</feature>
<dbReference type="OrthoDB" id="7692914at2759"/>
<evidence type="ECO:0000313" key="2">
    <source>
        <dbReference type="EMBL" id="EFN70922.1"/>
    </source>
</evidence>
<accession>E2A6L7</accession>
<dbReference type="InterPro" id="IPR032135">
    <property type="entry name" value="DUF4817"/>
</dbReference>
<proteinExistence type="predicted"/>
<dbReference type="EMBL" id="GL437142">
    <property type="protein sequence ID" value="EFN70922.1"/>
    <property type="molecule type" value="Genomic_DNA"/>
</dbReference>
<dbReference type="Proteomes" id="UP000000311">
    <property type="component" value="Unassembled WGS sequence"/>
</dbReference>
<reference evidence="2 3" key="1">
    <citation type="journal article" date="2010" name="Science">
        <title>Genomic comparison of the ants Camponotus floridanus and Harpegnathos saltator.</title>
        <authorList>
            <person name="Bonasio R."/>
            <person name="Zhang G."/>
            <person name="Ye C."/>
            <person name="Mutti N.S."/>
            <person name="Fang X."/>
            <person name="Qin N."/>
            <person name="Donahue G."/>
            <person name="Yang P."/>
            <person name="Li Q."/>
            <person name="Li C."/>
            <person name="Zhang P."/>
            <person name="Huang Z."/>
            <person name="Berger S.L."/>
            <person name="Reinberg D."/>
            <person name="Wang J."/>
            <person name="Liebig J."/>
        </authorList>
    </citation>
    <scope>NUCLEOTIDE SEQUENCE [LARGE SCALE GENOMIC DNA]</scope>
    <source>
        <strain evidence="3">C129</strain>
    </source>
</reference>
<organism evidence="3">
    <name type="scientific">Camponotus floridanus</name>
    <name type="common">Florida carpenter ant</name>
    <dbReference type="NCBI Taxonomy" id="104421"/>
    <lineage>
        <taxon>Eukaryota</taxon>
        <taxon>Metazoa</taxon>
        <taxon>Ecdysozoa</taxon>
        <taxon>Arthropoda</taxon>
        <taxon>Hexapoda</taxon>
        <taxon>Insecta</taxon>
        <taxon>Pterygota</taxon>
        <taxon>Neoptera</taxon>
        <taxon>Endopterygota</taxon>
        <taxon>Hymenoptera</taxon>
        <taxon>Apocrita</taxon>
        <taxon>Aculeata</taxon>
        <taxon>Formicoidea</taxon>
        <taxon>Formicidae</taxon>
        <taxon>Formicinae</taxon>
        <taxon>Camponotus</taxon>
    </lineage>
</organism>
<name>E2A6L7_CAMFO</name>
<keyword evidence="3" id="KW-1185">Reference proteome</keyword>